<accession>A0A428ZH48</accession>
<organism evidence="1 2">
    <name type="scientific">Kibdelosporangium aridum</name>
    <dbReference type="NCBI Taxonomy" id="2030"/>
    <lineage>
        <taxon>Bacteria</taxon>
        <taxon>Bacillati</taxon>
        <taxon>Actinomycetota</taxon>
        <taxon>Actinomycetes</taxon>
        <taxon>Pseudonocardiales</taxon>
        <taxon>Pseudonocardiaceae</taxon>
        <taxon>Kibdelosporangium</taxon>
    </lineage>
</organism>
<sequence>MSKPHGPAMDRTDPQLTKRSAVGALTPQARRLHQLLLTHIADTGHAPNRPDLNTMAHDHGVEPGSATEELIARDLLAVDDHGEIRAAYPFSPTPTNHVITWPGGPRTYAMCAIDALGISAMLDRPVAIISAEPETGTTITVDVDRHKAHWSPASAVVLAGATDDTCCPSVDRTCSYINFFTSTTAAETWQAAHPHTTGTVLSQQEALACAIAEFGDFMRFGRSQTT</sequence>
<dbReference type="RefSeq" id="WP_125726456.1">
    <property type="nucleotide sequence ID" value="NZ_QHKI01000006.1"/>
</dbReference>
<comment type="caution">
    <text evidence="1">The sequence shown here is derived from an EMBL/GenBank/DDBJ whole genome shotgun (WGS) entry which is preliminary data.</text>
</comment>
<dbReference type="SUPFAM" id="SSF160387">
    <property type="entry name" value="NosL/MerB-like"/>
    <property type="match status" value="1"/>
</dbReference>
<dbReference type="GO" id="GO:0018836">
    <property type="term" value="F:alkylmercury lyase activity"/>
    <property type="evidence" value="ECO:0007669"/>
    <property type="project" value="InterPro"/>
</dbReference>
<dbReference type="Proteomes" id="UP000287547">
    <property type="component" value="Unassembled WGS sequence"/>
</dbReference>
<dbReference type="InterPro" id="IPR053717">
    <property type="entry name" value="MerB_lyase_sf"/>
</dbReference>
<protein>
    <recommendedName>
        <fullName evidence="3">Alkylmercury lyase</fullName>
    </recommendedName>
</protein>
<dbReference type="EMBL" id="QHKI01000006">
    <property type="protein sequence ID" value="RSM87426.1"/>
    <property type="molecule type" value="Genomic_DNA"/>
</dbReference>
<dbReference type="OrthoDB" id="7185309at2"/>
<evidence type="ECO:0008006" key="3">
    <source>
        <dbReference type="Google" id="ProtNLM"/>
    </source>
</evidence>
<dbReference type="AlphaFoldDB" id="A0A428ZH48"/>
<reference evidence="1 2" key="1">
    <citation type="submission" date="2018-05" db="EMBL/GenBank/DDBJ databases">
        <title>Evolution of GPA BGCs.</title>
        <authorList>
            <person name="Waglechner N."/>
            <person name="Wright G.D."/>
        </authorList>
    </citation>
    <scope>NUCLEOTIDE SEQUENCE [LARGE SCALE GENOMIC DNA]</scope>
    <source>
        <strain evidence="1 2">A82846</strain>
    </source>
</reference>
<gene>
    <name evidence="1" type="ORF">DMH04_10330</name>
</gene>
<evidence type="ECO:0000313" key="1">
    <source>
        <dbReference type="EMBL" id="RSM87426.1"/>
    </source>
</evidence>
<dbReference type="Gene3D" id="3.30.450.410">
    <property type="match status" value="1"/>
</dbReference>
<evidence type="ECO:0000313" key="2">
    <source>
        <dbReference type="Proteomes" id="UP000287547"/>
    </source>
</evidence>
<dbReference type="Pfam" id="PF03243">
    <property type="entry name" value="MerB"/>
    <property type="match status" value="1"/>
</dbReference>
<dbReference type="InterPro" id="IPR004927">
    <property type="entry name" value="MerB"/>
</dbReference>
<proteinExistence type="predicted"/>
<name>A0A428ZH48_KIBAR</name>